<evidence type="ECO:0000313" key="1">
    <source>
        <dbReference type="EMBL" id="WMN02194.1"/>
    </source>
</evidence>
<sequence>MNTTPKRYVIADVEGRVCPDQRKSARETIDYRAARALNTQATGRTRFGRTVRTALTADGLDNLIRHANLDTKLSWPLSIYEVSGDKETGVARDPGLRRLDGINVHREIPASELFGHHGSDVVDLIEKLYYTDDFELANAAAAKKFDTFSNILVELRPTHTEAKGKLISAAVQAGLLDEMLLANKLASRAAGLPVNFFDTLTGYPLTDIGCAAAAIVVRDYLSAADHSTLTAPLSATLAGPR</sequence>
<dbReference type="Proteomes" id="UP001230933">
    <property type="component" value="Plasmid pMGMM8_4"/>
</dbReference>
<accession>A0AAX4A0C5</accession>
<evidence type="ECO:0000313" key="2">
    <source>
        <dbReference type="Proteomes" id="UP001230933"/>
    </source>
</evidence>
<dbReference type="EMBL" id="CP133194">
    <property type="protein sequence ID" value="WMN02194.1"/>
    <property type="molecule type" value="Genomic_DNA"/>
</dbReference>
<organism evidence="1 2">
    <name type="scientific">Rhodococcus erythropolis</name>
    <name type="common">Arthrobacter picolinophilus</name>
    <dbReference type="NCBI Taxonomy" id="1833"/>
    <lineage>
        <taxon>Bacteria</taxon>
        <taxon>Bacillati</taxon>
        <taxon>Actinomycetota</taxon>
        <taxon>Actinomycetes</taxon>
        <taxon>Mycobacteriales</taxon>
        <taxon>Nocardiaceae</taxon>
        <taxon>Rhodococcus</taxon>
        <taxon>Rhodococcus erythropolis group</taxon>
    </lineage>
</organism>
<reference evidence="1" key="1">
    <citation type="submission" date="2023-08" db="EMBL/GenBank/DDBJ databases">
        <title>Isolation and Characterization of Rhodococcus erythropolis MGMM8.</title>
        <authorList>
            <person name="Diabankana R.G.C."/>
            <person name="Afordoanyi D.M."/>
            <person name="Validov S.Z."/>
        </authorList>
    </citation>
    <scope>NUCLEOTIDE SEQUENCE</scope>
    <source>
        <strain evidence="1">MGMM8</strain>
        <plasmid evidence="1">pMGMM8_4</plasmid>
    </source>
</reference>
<proteinExistence type="predicted"/>
<dbReference type="AlphaFoldDB" id="A0AAX4A0C5"/>
<keyword evidence="1" id="KW-0614">Plasmid</keyword>
<name>A0AAX4A0C5_RHOER</name>
<protein>
    <submittedName>
        <fullName evidence="1">Uncharacterized protein</fullName>
    </submittedName>
</protein>
<dbReference type="RefSeq" id="WP_308372700.1">
    <property type="nucleotide sequence ID" value="NZ_CP133194.1"/>
</dbReference>
<geneLocation type="plasmid" evidence="1 2">
    <name>pMGMM8_4</name>
</geneLocation>
<gene>
    <name evidence="1" type="ORF">QIE55_33240</name>
</gene>